<dbReference type="InterPro" id="IPR005174">
    <property type="entry name" value="KIB1-4_b-propeller"/>
</dbReference>
<dbReference type="PANTHER" id="PTHR33800">
    <property type="entry name" value="OS06G0113600 PROTEIN"/>
    <property type="match status" value="1"/>
</dbReference>
<reference evidence="2" key="2">
    <citation type="submission" date="2018-03" db="EMBL/GenBank/DDBJ databases">
        <title>The Triticum urartu genome reveals the dynamic nature of wheat genome evolution.</title>
        <authorList>
            <person name="Ling H."/>
            <person name="Ma B."/>
            <person name="Shi X."/>
            <person name="Liu H."/>
            <person name="Dong L."/>
            <person name="Sun H."/>
            <person name="Cao Y."/>
            <person name="Gao Q."/>
            <person name="Zheng S."/>
            <person name="Li Y."/>
            <person name="Yu Y."/>
            <person name="Du H."/>
            <person name="Qi M."/>
            <person name="Li Y."/>
            <person name="Yu H."/>
            <person name="Cui Y."/>
            <person name="Wang N."/>
            <person name="Chen C."/>
            <person name="Wu H."/>
            <person name="Zhao Y."/>
            <person name="Zhang J."/>
            <person name="Li Y."/>
            <person name="Zhou W."/>
            <person name="Zhang B."/>
            <person name="Hu W."/>
            <person name="Eijk M."/>
            <person name="Tang J."/>
            <person name="Witsenboer H."/>
            <person name="Zhao S."/>
            <person name="Li Z."/>
            <person name="Zhang A."/>
            <person name="Wang D."/>
            <person name="Liang C."/>
        </authorList>
    </citation>
    <scope>NUCLEOTIDE SEQUENCE [LARGE SCALE GENOMIC DNA]</scope>
    <source>
        <strain evidence="2">cv. G1812</strain>
    </source>
</reference>
<dbReference type="PANTHER" id="PTHR33800:SF8">
    <property type="entry name" value="F-BOX DOMAIN-CONTAINING PROTEIN"/>
    <property type="match status" value="1"/>
</dbReference>
<organism evidence="2 3">
    <name type="scientific">Triticum urartu</name>
    <name type="common">Red wild einkorn</name>
    <name type="synonym">Crithodium urartu</name>
    <dbReference type="NCBI Taxonomy" id="4572"/>
    <lineage>
        <taxon>Eukaryota</taxon>
        <taxon>Viridiplantae</taxon>
        <taxon>Streptophyta</taxon>
        <taxon>Embryophyta</taxon>
        <taxon>Tracheophyta</taxon>
        <taxon>Spermatophyta</taxon>
        <taxon>Magnoliopsida</taxon>
        <taxon>Liliopsida</taxon>
        <taxon>Poales</taxon>
        <taxon>Poaceae</taxon>
        <taxon>BOP clade</taxon>
        <taxon>Pooideae</taxon>
        <taxon>Triticodae</taxon>
        <taxon>Triticeae</taxon>
        <taxon>Triticinae</taxon>
        <taxon>Triticum</taxon>
    </lineage>
</organism>
<sequence length="381" mass="43394">MSTLQGWPDLPDDLLHSIVPRLGSFLDLLAFAAACSSWRAAFSSYPSKHTLLQMLPPLLLQPDVHECPPRPRPFSNSLVPKHSCHVTDLANQGTYMRCQIPWFSHFGESKSPQSPLDSSYFGGVSYGHLILFNQNQSCLVIDVFTGVSFSTPKLPVDENTFLDHASLTAPLASPNSYLMVTKGRHYFFWRVGSKSWLRRSLHNGTIEKVMVFKGQIFGMDNDCRLIIMNLVPRIRIQKITVDPGESMHNKWHLPHPWLVACGDMLLLVGCHRSFPSTGDTFEAFRLDLTSEPAKWVKVEKLENWAIFISTDDRSQPLCCMNPERWGGRSNFIYFYFHDSNNWINFELDKPLQGNASTPTIFICRGRASMMQPTWVVPSMFY</sequence>
<reference evidence="2" key="3">
    <citation type="submission" date="2022-06" db="UniProtKB">
        <authorList>
            <consortium name="EnsemblPlants"/>
        </authorList>
    </citation>
    <scope>IDENTIFICATION</scope>
</reference>
<evidence type="ECO:0000313" key="3">
    <source>
        <dbReference type="Proteomes" id="UP000015106"/>
    </source>
</evidence>
<keyword evidence="3" id="KW-1185">Reference proteome</keyword>
<evidence type="ECO:0000259" key="1">
    <source>
        <dbReference type="Pfam" id="PF03478"/>
    </source>
</evidence>
<dbReference type="Proteomes" id="UP000015106">
    <property type="component" value="Chromosome 6"/>
</dbReference>
<name>A0A8R7QP32_TRIUA</name>
<dbReference type="Gene3D" id="1.20.1280.50">
    <property type="match status" value="1"/>
</dbReference>
<dbReference type="InterPro" id="IPR036047">
    <property type="entry name" value="F-box-like_dom_sf"/>
</dbReference>
<feature type="domain" description="KIB1-4 beta-propeller" evidence="1">
    <location>
        <begin position="111"/>
        <end position="338"/>
    </location>
</feature>
<accession>A0A8R7QP32</accession>
<dbReference type="Gramene" id="TuG1812G0600000649.01.T01">
    <property type="protein sequence ID" value="TuG1812G0600000649.01.T01.cds299455"/>
    <property type="gene ID" value="TuG1812G0600000649.01"/>
</dbReference>
<dbReference type="SUPFAM" id="SSF81383">
    <property type="entry name" value="F-box domain"/>
    <property type="match status" value="1"/>
</dbReference>
<protein>
    <recommendedName>
        <fullName evidence="1">KIB1-4 beta-propeller domain-containing protein</fullName>
    </recommendedName>
</protein>
<evidence type="ECO:0000313" key="2">
    <source>
        <dbReference type="EnsemblPlants" id="TuG1812G0600000649.01.T01.cds299455"/>
    </source>
</evidence>
<reference evidence="3" key="1">
    <citation type="journal article" date="2013" name="Nature">
        <title>Draft genome of the wheat A-genome progenitor Triticum urartu.</title>
        <authorList>
            <person name="Ling H.Q."/>
            <person name="Zhao S."/>
            <person name="Liu D."/>
            <person name="Wang J."/>
            <person name="Sun H."/>
            <person name="Zhang C."/>
            <person name="Fan H."/>
            <person name="Li D."/>
            <person name="Dong L."/>
            <person name="Tao Y."/>
            <person name="Gao C."/>
            <person name="Wu H."/>
            <person name="Li Y."/>
            <person name="Cui Y."/>
            <person name="Guo X."/>
            <person name="Zheng S."/>
            <person name="Wang B."/>
            <person name="Yu K."/>
            <person name="Liang Q."/>
            <person name="Yang W."/>
            <person name="Lou X."/>
            <person name="Chen J."/>
            <person name="Feng M."/>
            <person name="Jian J."/>
            <person name="Zhang X."/>
            <person name="Luo G."/>
            <person name="Jiang Y."/>
            <person name="Liu J."/>
            <person name="Wang Z."/>
            <person name="Sha Y."/>
            <person name="Zhang B."/>
            <person name="Wu H."/>
            <person name="Tang D."/>
            <person name="Shen Q."/>
            <person name="Xue P."/>
            <person name="Zou S."/>
            <person name="Wang X."/>
            <person name="Liu X."/>
            <person name="Wang F."/>
            <person name="Yang Y."/>
            <person name="An X."/>
            <person name="Dong Z."/>
            <person name="Zhang K."/>
            <person name="Zhang X."/>
            <person name="Luo M.C."/>
            <person name="Dvorak J."/>
            <person name="Tong Y."/>
            <person name="Wang J."/>
            <person name="Yang H."/>
            <person name="Li Z."/>
            <person name="Wang D."/>
            <person name="Zhang A."/>
            <person name="Wang J."/>
        </authorList>
    </citation>
    <scope>NUCLEOTIDE SEQUENCE</scope>
    <source>
        <strain evidence="3">cv. G1812</strain>
    </source>
</reference>
<dbReference type="EnsemblPlants" id="TuG1812G0600000649.01.T01">
    <property type="protein sequence ID" value="TuG1812G0600000649.01.T01.cds299455"/>
    <property type="gene ID" value="TuG1812G0600000649.01"/>
</dbReference>
<dbReference type="Pfam" id="PF03478">
    <property type="entry name" value="Beta-prop_KIB1-4"/>
    <property type="match status" value="1"/>
</dbReference>
<dbReference type="AlphaFoldDB" id="A0A8R7QP32"/>
<proteinExistence type="predicted"/>